<organism evidence="1 2">
    <name type="scientific">Linum trigynum</name>
    <dbReference type="NCBI Taxonomy" id="586398"/>
    <lineage>
        <taxon>Eukaryota</taxon>
        <taxon>Viridiplantae</taxon>
        <taxon>Streptophyta</taxon>
        <taxon>Embryophyta</taxon>
        <taxon>Tracheophyta</taxon>
        <taxon>Spermatophyta</taxon>
        <taxon>Magnoliopsida</taxon>
        <taxon>eudicotyledons</taxon>
        <taxon>Gunneridae</taxon>
        <taxon>Pentapetalae</taxon>
        <taxon>rosids</taxon>
        <taxon>fabids</taxon>
        <taxon>Malpighiales</taxon>
        <taxon>Linaceae</taxon>
        <taxon>Linum</taxon>
    </lineage>
</organism>
<dbReference type="EMBL" id="OZ034820">
    <property type="protein sequence ID" value="CAL1398652.1"/>
    <property type="molecule type" value="Genomic_DNA"/>
</dbReference>
<proteinExistence type="predicted"/>
<gene>
    <name evidence="1" type="ORF">LTRI10_LOCUS38874</name>
</gene>
<dbReference type="Proteomes" id="UP001497516">
    <property type="component" value="Chromosome 7"/>
</dbReference>
<reference evidence="1 2" key="1">
    <citation type="submission" date="2024-04" db="EMBL/GenBank/DDBJ databases">
        <authorList>
            <person name="Fracassetti M."/>
        </authorList>
    </citation>
    <scope>NUCLEOTIDE SEQUENCE [LARGE SCALE GENOMIC DNA]</scope>
</reference>
<name>A0AAV2FL04_9ROSI</name>
<protein>
    <submittedName>
        <fullName evidence="1">Uncharacterized protein</fullName>
    </submittedName>
</protein>
<keyword evidence="2" id="KW-1185">Reference proteome</keyword>
<evidence type="ECO:0000313" key="2">
    <source>
        <dbReference type="Proteomes" id="UP001497516"/>
    </source>
</evidence>
<evidence type="ECO:0000313" key="1">
    <source>
        <dbReference type="EMBL" id="CAL1398652.1"/>
    </source>
</evidence>
<sequence length="69" mass="7749">MFFLQQAASLVINDGNYSGNNLPDYSTGRAAAWLDYCKSYCFRHLSGIFHLLELHDLLGKVIGKIRATL</sequence>
<accession>A0AAV2FL04</accession>
<dbReference type="AlphaFoldDB" id="A0AAV2FL04"/>